<dbReference type="Proteomes" id="UP000828390">
    <property type="component" value="Unassembled WGS sequence"/>
</dbReference>
<reference evidence="1" key="2">
    <citation type="submission" date="2020-11" db="EMBL/GenBank/DDBJ databases">
        <authorList>
            <person name="McCartney M.A."/>
            <person name="Auch B."/>
            <person name="Kono T."/>
            <person name="Mallez S."/>
            <person name="Becker A."/>
            <person name="Gohl D.M."/>
            <person name="Silverstein K.A.T."/>
            <person name="Koren S."/>
            <person name="Bechman K.B."/>
            <person name="Herman A."/>
            <person name="Abrahante J.E."/>
            <person name="Garbe J."/>
        </authorList>
    </citation>
    <scope>NUCLEOTIDE SEQUENCE</scope>
    <source>
        <strain evidence="1">Duluth1</strain>
        <tissue evidence="1">Whole animal</tissue>
    </source>
</reference>
<gene>
    <name evidence="1" type="ORF">DPMN_087207</name>
</gene>
<comment type="caution">
    <text evidence="1">The sequence shown here is derived from an EMBL/GenBank/DDBJ whole genome shotgun (WGS) entry which is preliminary data.</text>
</comment>
<protein>
    <submittedName>
        <fullName evidence="1">Uncharacterized protein</fullName>
    </submittedName>
</protein>
<keyword evidence="2" id="KW-1185">Reference proteome</keyword>
<evidence type="ECO:0000313" key="2">
    <source>
        <dbReference type="Proteomes" id="UP000828390"/>
    </source>
</evidence>
<name>A0A9D4KS97_DREPO</name>
<accession>A0A9D4KS97</accession>
<dbReference type="EMBL" id="JAIWYP010000003">
    <property type="protein sequence ID" value="KAH3844941.1"/>
    <property type="molecule type" value="Genomic_DNA"/>
</dbReference>
<dbReference type="AlphaFoldDB" id="A0A9D4KS97"/>
<proteinExistence type="predicted"/>
<sequence length="144" mass="16115">MISCLIHLQQVTESSSLSPASTDWSNSDLKITTDWSQDDVFLPLPKFTLRLSSINEEVQQVQQALNTSSSSRPRTTRTRVLSTETGEICEVFADKITQSANTGRNVSIVAVCTKLTAAMARLTYQQIREKVRNLVKSYVVYIEV</sequence>
<organism evidence="1 2">
    <name type="scientific">Dreissena polymorpha</name>
    <name type="common">Zebra mussel</name>
    <name type="synonym">Mytilus polymorpha</name>
    <dbReference type="NCBI Taxonomy" id="45954"/>
    <lineage>
        <taxon>Eukaryota</taxon>
        <taxon>Metazoa</taxon>
        <taxon>Spiralia</taxon>
        <taxon>Lophotrochozoa</taxon>
        <taxon>Mollusca</taxon>
        <taxon>Bivalvia</taxon>
        <taxon>Autobranchia</taxon>
        <taxon>Heteroconchia</taxon>
        <taxon>Euheterodonta</taxon>
        <taxon>Imparidentia</taxon>
        <taxon>Neoheterodontei</taxon>
        <taxon>Myida</taxon>
        <taxon>Dreissenoidea</taxon>
        <taxon>Dreissenidae</taxon>
        <taxon>Dreissena</taxon>
    </lineage>
</organism>
<evidence type="ECO:0000313" key="1">
    <source>
        <dbReference type="EMBL" id="KAH3844941.1"/>
    </source>
</evidence>
<reference evidence="1" key="1">
    <citation type="journal article" date="2019" name="bioRxiv">
        <title>The Genome of the Zebra Mussel, Dreissena polymorpha: A Resource for Invasive Species Research.</title>
        <authorList>
            <person name="McCartney M.A."/>
            <person name="Auch B."/>
            <person name="Kono T."/>
            <person name="Mallez S."/>
            <person name="Zhang Y."/>
            <person name="Obille A."/>
            <person name="Becker A."/>
            <person name="Abrahante J.E."/>
            <person name="Garbe J."/>
            <person name="Badalamenti J.P."/>
            <person name="Herman A."/>
            <person name="Mangelson H."/>
            <person name="Liachko I."/>
            <person name="Sullivan S."/>
            <person name="Sone E.D."/>
            <person name="Koren S."/>
            <person name="Silverstein K.A.T."/>
            <person name="Beckman K.B."/>
            <person name="Gohl D.M."/>
        </authorList>
    </citation>
    <scope>NUCLEOTIDE SEQUENCE</scope>
    <source>
        <strain evidence="1">Duluth1</strain>
        <tissue evidence="1">Whole animal</tissue>
    </source>
</reference>